<name>F8AK65_METOI</name>
<evidence type="ECO:0000259" key="6">
    <source>
        <dbReference type="Pfam" id="PF01957"/>
    </source>
</evidence>
<accession>F8AK65</accession>
<feature type="transmembrane region" description="Helical" evidence="5">
    <location>
        <begin position="6"/>
        <end position="28"/>
    </location>
</feature>
<reference evidence="7" key="1">
    <citation type="submission" date="2011-05" db="EMBL/GenBank/DDBJ databases">
        <title>Complete sequence of chromosome of Methanothermococcus okinawensis IH1.</title>
        <authorList>
            <consortium name="US DOE Joint Genome Institute"/>
            <person name="Lucas S."/>
            <person name="Han J."/>
            <person name="Lapidus A."/>
            <person name="Cheng J.-F."/>
            <person name="Goodwin L."/>
            <person name="Pitluck S."/>
            <person name="Peters L."/>
            <person name="Mikhailova N."/>
            <person name="Held B."/>
            <person name="Han C."/>
            <person name="Tapia R."/>
            <person name="Land M."/>
            <person name="Hauser L."/>
            <person name="Kyrpides N."/>
            <person name="Ivanova N."/>
            <person name="Pagani I."/>
            <person name="Sieprawska-Lupa M."/>
            <person name="Takai K."/>
            <person name="Miyazaki J."/>
            <person name="Whitman W."/>
            <person name="Woyke T."/>
        </authorList>
    </citation>
    <scope>NUCLEOTIDE SEQUENCE [LARGE SCALE GENOMIC DNA]</scope>
    <source>
        <strain evidence="7">IH1</strain>
    </source>
</reference>
<evidence type="ECO:0000313" key="8">
    <source>
        <dbReference type="Proteomes" id="UP000009296"/>
    </source>
</evidence>
<protein>
    <recommendedName>
        <fullName evidence="6">NfeD-like C-terminal domain-containing protein</fullName>
    </recommendedName>
</protein>
<evidence type="ECO:0000256" key="5">
    <source>
        <dbReference type="SAM" id="Phobius"/>
    </source>
</evidence>
<dbReference type="InterPro" id="IPR002810">
    <property type="entry name" value="NfeD-like_C"/>
</dbReference>
<keyword evidence="8" id="KW-1185">Reference proteome</keyword>
<dbReference type="eggNOG" id="arCOG01912">
    <property type="taxonomic scope" value="Archaea"/>
</dbReference>
<comment type="subcellular location">
    <subcellularLocation>
        <location evidence="1">Membrane</location>
        <topology evidence="1">Multi-pass membrane protein</topology>
    </subcellularLocation>
</comment>
<dbReference type="Gene3D" id="2.40.50.140">
    <property type="entry name" value="Nucleic acid-binding proteins"/>
    <property type="match status" value="1"/>
</dbReference>
<feature type="domain" description="NfeD-like C-terminal" evidence="6">
    <location>
        <begin position="79"/>
        <end position="136"/>
    </location>
</feature>
<keyword evidence="2 5" id="KW-0812">Transmembrane</keyword>
<evidence type="ECO:0000256" key="3">
    <source>
        <dbReference type="ARBA" id="ARBA00022989"/>
    </source>
</evidence>
<proteinExistence type="predicted"/>
<dbReference type="HOGENOM" id="CLU_116732_3_0_2"/>
<dbReference type="EMBL" id="CP002792">
    <property type="protein sequence ID" value="AEH07433.1"/>
    <property type="molecule type" value="Genomic_DNA"/>
</dbReference>
<dbReference type="AlphaFoldDB" id="F8AK65"/>
<dbReference type="GO" id="GO:0016020">
    <property type="term" value="C:membrane"/>
    <property type="evidence" value="ECO:0007669"/>
    <property type="project" value="UniProtKB-SubCell"/>
</dbReference>
<dbReference type="STRING" id="647113.Metok_1470"/>
<dbReference type="Proteomes" id="UP000009296">
    <property type="component" value="Chromosome"/>
</dbReference>
<keyword evidence="4 5" id="KW-0472">Membrane</keyword>
<dbReference type="PANTHER" id="PTHR33507">
    <property type="entry name" value="INNER MEMBRANE PROTEIN YBBJ"/>
    <property type="match status" value="1"/>
</dbReference>
<dbReference type="InterPro" id="IPR012340">
    <property type="entry name" value="NA-bd_OB-fold"/>
</dbReference>
<evidence type="ECO:0000256" key="1">
    <source>
        <dbReference type="ARBA" id="ARBA00004141"/>
    </source>
</evidence>
<evidence type="ECO:0000256" key="4">
    <source>
        <dbReference type="ARBA" id="ARBA00023136"/>
    </source>
</evidence>
<dbReference type="InterPro" id="IPR052165">
    <property type="entry name" value="Membrane_assoc_protease"/>
</dbReference>
<dbReference type="PANTHER" id="PTHR33507:SF7">
    <property type="entry name" value="HYPOTHETICAL MEMBRANE PROTEIN, CONSERVED"/>
    <property type="match status" value="1"/>
</dbReference>
<evidence type="ECO:0000313" key="7">
    <source>
        <dbReference type="EMBL" id="AEH07433.1"/>
    </source>
</evidence>
<organism evidence="7 8">
    <name type="scientific">Methanothermococcus okinawensis (strain DSM 14208 / JCM 11175 / IH1)</name>
    <dbReference type="NCBI Taxonomy" id="647113"/>
    <lineage>
        <taxon>Archaea</taxon>
        <taxon>Methanobacteriati</taxon>
        <taxon>Methanobacteriota</taxon>
        <taxon>Methanomada group</taxon>
        <taxon>Methanococci</taxon>
        <taxon>Methanococcales</taxon>
        <taxon>Methanococcaceae</taxon>
        <taxon>Methanothermococcus</taxon>
    </lineage>
</organism>
<keyword evidence="3 5" id="KW-1133">Transmembrane helix</keyword>
<dbReference type="KEGG" id="mok:Metok_1470"/>
<evidence type="ECO:0000256" key="2">
    <source>
        <dbReference type="ARBA" id="ARBA00022692"/>
    </source>
</evidence>
<sequence length="156" mass="17470">MDMNLGYSLILVGLILIFFEVITPGLYFPAIGIAVLIYGIFLLFMPSLALPAAILSGLITVYIMYRLVYNVGTDIKIGAERFIGRELILQNDLDKQGYGLITLDNEKWHIKATEPLKKGDKIKIVGIEGVSLIVKKVDDKKEKLKIDNNTDNKKIE</sequence>
<dbReference type="Pfam" id="PF01957">
    <property type="entry name" value="NfeD"/>
    <property type="match status" value="1"/>
</dbReference>
<dbReference type="SUPFAM" id="SSF141322">
    <property type="entry name" value="NfeD domain-like"/>
    <property type="match status" value="1"/>
</dbReference>
<feature type="transmembrane region" description="Helical" evidence="5">
    <location>
        <begin position="35"/>
        <end position="65"/>
    </location>
</feature>
<gene>
    <name evidence="7" type="ordered locus">Metok_1470</name>
</gene>
<dbReference type="RefSeq" id="WP_013867614.1">
    <property type="nucleotide sequence ID" value="NC_015636.1"/>
</dbReference>
<dbReference type="GeneID" id="10773628"/>